<proteinExistence type="predicted"/>
<dbReference type="STRING" id="1054996.SAMN05444414_10792"/>
<keyword evidence="1" id="KW-0812">Transmembrane</keyword>
<evidence type="ECO:0000313" key="3">
    <source>
        <dbReference type="Proteomes" id="UP000184191"/>
    </source>
</evidence>
<feature type="transmembrane region" description="Helical" evidence="1">
    <location>
        <begin position="117"/>
        <end position="136"/>
    </location>
</feature>
<evidence type="ECO:0000313" key="2">
    <source>
        <dbReference type="EMBL" id="SHL19850.1"/>
    </source>
</evidence>
<dbReference type="RefSeq" id="WP_073197101.1">
    <property type="nucleotide sequence ID" value="NZ_FRBN01000007.1"/>
</dbReference>
<evidence type="ECO:0000256" key="1">
    <source>
        <dbReference type="SAM" id="Phobius"/>
    </source>
</evidence>
<accession>A0A1M6YNX9</accession>
<dbReference type="AlphaFoldDB" id="A0A1M6YNX9"/>
<evidence type="ECO:0008006" key="4">
    <source>
        <dbReference type="Google" id="ProtNLM"/>
    </source>
</evidence>
<feature type="transmembrane region" description="Helical" evidence="1">
    <location>
        <begin position="12"/>
        <end position="35"/>
    </location>
</feature>
<feature type="transmembrane region" description="Helical" evidence="1">
    <location>
        <begin position="157"/>
        <end position="176"/>
    </location>
</feature>
<feature type="transmembrane region" description="Helical" evidence="1">
    <location>
        <begin position="182"/>
        <end position="204"/>
    </location>
</feature>
<protein>
    <recommendedName>
        <fullName evidence="4">Intracellular septation protein A</fullName>
    </recommendedName>
</protein>
<reference evidence="3" key="1">
    <citation type="submission" date="2016-11" db="EMBL/GenBank/DDBJ databases">
        <authorList>
            <person name="Varghese N."/>
            <person name="Submissions S."/>
        </authorList>
    </citation>
    <scope>NUCLEOTIDE SEQUENCE [LARGE SCALE GENOMIC DNA]</scope>
    <source>
        <strain evidence="3">DSM 29327</strain>
    </source>
</reference>
<keyword evidence="1" id="KW-0472">Membrane</keyword>
<name>A0A1M6YNX9_9RHOB</name>
<organism evidence="2 3">
    <name type="scientific">Roseovarius marisflavi</name>
    <dbReference type="NCBI Taxonomy" id="1054996"/>
    <lineage>
        <taxon>Bacteria</taxon>
        <taxon>Pseudomonadati</taxon>
        <taxon>Pseudomonadota</taxon>
        <taxon>Alphaproteobacteria</taxon>
        <taxon>Rhodobacterales</taxon>
        <taxon>Roseobacteraceae</taxon>
        <taxon>Roseovarius</taxon>
    </lineage>
</organism>
<gene>
    <name evidence="2" type="ORF">SAMN05444414_10792</name>
</gene>
<feature type="transmembrane region" description="Helical" evidence="1">
    <location>
        <begin position="47"/>
        <end position="66"/>
    </location>
</feature>
<sequence length="214" mass="23866">MLMRFFIHLYGLISVIWPVPLRVVWPGVVLLGAWVVLAPFDAVLSRYGLSAFVLSQVIVLSALMWGNLPAALARLGKRESSAYATKMMTYILGFHVGLIGLLLWLNEPLLCQRVLTGGLFLRGILMVIGLAGNRAVMDNVAPKDEAEWCDSQRRHYVMVKVMVCLGLMAVNEALIAQGSLSIWITFAAFLWIVMHALECMLLYLTYPFGPPDRQ</sequence>
<dbReference type="Proteomes" id="UP000184191">
    <property type="component" value="Unassembled WGS sequence"/>
</dbReference>
<keyword evidence="1" id="KW-1133">Transmembrane helix</keyword>
<dbReference type="OrthoDB" id="9868368at2"/>
<dbReference type="EMBL" id="FRBN01000007">
    <property type="protein sequence ID" value="SHL19850.1"/>
    <property type="molecule type" value="Genomic_DNA"/>
</dbReference>
<keyword evidence="3" id="KW-1185">Reference proteome</keyword>
<feature type="transmembrane region" description="Helical" evidence="1">
    <location>
        <begin position="87"/>
        <end position="105"/>
    </location>
</feature>